<dbReference type="STRING" id="2018661.A0A2A2JZV0"/>
<dbReference type="OrthoDB" id="5869109at2759"/>
<keyword evidence="3" id="KW-1185">Reference proteome</keyword>
<protein>
    <recommendedName>
        <fullName evidence="1">Receptor L-domain domain-containing protein</fullName>
    </recommendedName>
</protein>
<dbReference type="InterPro" id="IPR036941">
    <property type="entry name" value="Rcpt_L-dom_sf"/>
</dbReference>
<gene>
    <name evidence="2" type="ORF">WR25_05169</name>
</gene>
<organism evidence="2 3">
    <name type="scientific">Diploscapter pachys</name>
    <dbReference type="NCBI Taxonomy" id="2018661"/>
    <lineage>
        <taxon>Eukaryota</taxon>
        <taxon>Metazoa</taxon>
        <taxon>Ecdysozoa</taxon>
        <taxon>Nematoda</taxon>
        <taxon>Chromadorea</taxon>
        <taxon>Rhabditida</taxon>
        <taxon>Rhabditina</taxon>
        <taxon>Rhabditomorpha</taxon>
        <taxon>Rhabditoidea</taxon>
        <taxon>Rhabditidae</taxon>
        <taxon>Diploscapter</taxon>
    </lineage>
</organism>
<evidence type="ECO:0000259" key="1">
    <source>
        <dbReference type="Pfam" id="PF01030"/>
    </source>
</evidence>
<dbReference type="Pfam" id="PF01030">
    <property type="entry name" value="Recep_L_domain"/>
    <property type="match status" value="1"/>
</dbReference>
<dbReference type="InterPro" id="IPR053079">
    <property type="entry name" value="SPS2_domain"/>
</dbReference>
<dbReference type="SUPFAM" id="SSF52058">
    <property type="entry name" value="L domain-like"/>
    <property type="match status" value="2"/>
</dbReference>
<evidence type="ECO:0000313" key="3">
    <source>
        <dbReference type="Proteomes" id="UP000218231"/>
    </source>
</evidence>
<dbReference type="Gene3D" id="3.80.20.20">
    <property type="entry name" value="Receptor L-domain"/>
    <property type="match status" value="1"/>
</dbReference>
<accession>A0A2A2JZV0</accession>
<comment type="caution">
    <text evidence="2">The sequence shown here is derived from an EMBL/GenBank/DDBJ whole genome shotgun (WGS) entry which is preliminary data.</text>
</comment>
<dbReference type="PANTHER" id="PTHR21662">
    <property type="entry name" value="RECEPTOR PROTEIN-TYROSINE KINASE"/>
    <property type="match status" value="1"/>
</dbReference>
<feature type="domain" description="Receptor L-domain" evidence="1">
    <location>
        <begin position="14"/>
        <end position="128"/>
    </location>
</feature>
<sequence length="252" mass="28450">MLEKASEILNLEDGCTEIVGNVRIENITRQFYTPEVLEQKFSSVTKIVGLVYVLNTELTAITFLRNLEIIEFNLDGSQNTSQLLSPFIVAANLKAQSFDLNKFAKIVYAPSILYPILIHTNSFCIEESLYIQLLENFSIIGQTDVCKPSKKYCTTSFPPSDRPIFTELSLPSDCQVLVASIVLHGSNATDAINDKLKNVEVIYGTIIISQTEITKLELPNLSRIVNPYGLFKQERNYFYPDRILVRLKAINN</sequence>
<name>A0A2A2JZV0_9BILA</name>
<dbReference type="AlphaFoldDB" id="A0A2A2JZV0"/>
<evidence type="ECO:0000313" key="2">
    <source>
        <dbReference type="EMBL" id="PAV67160.1"/>
    </source>
</evidence>
<dbReference type="EMBL" id="LIAE01009985">
    <property type="protein sequence ID" value="PAV67160.1"/>
    <property type="molecule type" value="Genomic_DNA"/>
</dbReference>
<dbReference type="PANTHER" id="PTHR21662:SF28">
    <property type="entry name" value="PROTEIN IRLD-34"/>
    <property type="match status" value="1"/>
</dbReference>
<dbReference type="InterPro" id="IPR000494">
    <property type="entry name" value="Rcpt_L-dom"/>
</dbReference>
<dbReference type="Proteomes" id="UP000218231">
    <property type="component" value="Unassembled WGS sequence"/>
</dbReference>
<proteinExistence type="predicted"/>
<reference evidence="2 3" key="1">
    <citation type="journal article" date="2017" name="Curr. Biol.">
        <title>Genome architecture and evolution of a unichromosomal asexual nematode.</title>
        <authorList>
            <person name="Fradin H."/>
            <person name="Zegar C."/>
            <person name="Gutwein M."/>
            <person name="Lucas J."/>
            <person name="Kovtun M."/>
            <person name="Corcoran D."/>
            <person name="Baugh L.R."/>
            <person name="Kiontke K."/>
            <person name="Gunsalus K."/>
            <person name="Fitch D.H."/>
            <person name="Piano F."/>
        </authorList>
    </citation>
    <scope>NUCLEOTIDE SEQUENCE [LARGE SCALE GENOMIC DNA]</scope>
    <source>
        <strain evidence="2">PF1309</strain>
    </source>
</reference>